<proteinExistence type="predicted"/>
<dbReference type="RefSeq" id="WP_015180844.1">
    <property type="nucleotide sequence ID" value="NC_019738.1"/>
</dbReference>
<sequence length="353" mass="39845">MKYLLTFYNWLRKEVRLPSAFSWETLIVLSLFSYYMAILANGWVRNFVVNFGWIFLILGVFWGTTASNQLRIGYKTPAQPGFPLSPWITGALVSIYIFGVVADDQTGEISRNMLIYWPIISAIIAVIPDYVGSGLKVKVPPPEKRKNQFLLFASQILLSCWFQFHFLIQDYVAQYPTMVADDFRKSAFVVKWEAPLSSPTPRGAAILDAMGIQLKETLDARRWSDVERVLLPQELKNLINTTQKQVKKRLSPVLEDDLWEVSLAGGKATARDSGGYNLPLQAIWRGPRSTDQPYSVTKNCQIVQISPPANAATKALNTPPNAPPAPVSRFQCQEVKGWGVDQPRNRLDSFIRT</sequence>
<dbReference type="AlphaFoldDB" id="K9WA40"/>
<accession>K9WA40</accession>
<dbReference type="eggNOG" id="ENOG502ZXWV">
    <property type="taxonomic scope" value="Bacteria"/>
</dbReference>
<feature type="transmembrane region" description="Helical" evidence="1">
    <location>
        <begin position="20"/>
        <end position="40"/>
    </location>
</feature>
<dbReference type="OrthoDB" id="527058at2"/>
<evidence type="ECO:0000313" key="3">
    <source>
        <dbReference type="Proteomes" id="UP000010471"/>
    </source>
</evidence>
<evidence type="ECO:0008006" key="4">
    <source>
        <dbReference type="Google" id="ProtNLM"/>
    </source>
</evidence>
<keyword evidence="1" id="KW-1133">Transmembrane helix</keyword>
<dbReference type="Pfam" id="PF17310">
    <property type="entry name" value="DUF5357"/>
    <property type="match status" value="1"/>
</dbReference>
<dbReference type="HOGENOM" id="CLU_808182_0_0_3"/>
<feature type="transmembrane region" description="Helical" evidence="1">
    <location>
        <begin position="47"/>
        <end position="64"/>
    </location>
</feature>
<organism evidence="2 3">
    <name type="scientific">Allocoleopsis franciscana PCC 7113</name>
    <dbReference type="NCBI Taxonomy" id="1173027"/>
    <lineage>
        <taxon>Bacteria</taxon>
        <taxon>Bacillati</taxon>
        <taxon>Cyanobacteriota</taxon>
        <taxon>Cyanophyceae</taxon>
        <taxon>Coleofasciculales</taxon>
        <taxon>Coleofasciculaceae</taxon>
        <taxon>Allocoleopsis</taxon>
        <taxon>Allocoleopsis franciscana</taxon>
    </lineage>
</organism>
<feature type="transmembrane region" description="Helical" evidence="1">
    <location>
        <begin position="151"/>
        <end position="168"/>
    </location>
</feature>
<gene>
    <name evidence="2" type="ORF">Mic7113_0770</name>
</gene>
<feature type="transmembrane region" description="Helical" evidence="1">
    <location>
        <begin position="114"/>
        <end position="131"/>
    </location>
</feature>
<keyword evidence="3" id="KW-1185">Reference proteome</keyword>
<dbReference type="InterPro" id="IPR020360">
    <property type="entry name" value="Uncharacterised_alr2393"/>
</dbReference>
<dbReference type="STRING" id="1173027.Mic7113_0770"/>
<protein>
    <recommendedName>
        <fullName evidence="4">DUF5357 domain-containing protein</fullName>
    </recommendedName>
</protein>
<feature type="transmembrane region" description="Helical" evidence="1">
    <location>
        <begin position="84"/>
        <end position="102"/>
    </location>
</feature>
<dbReference type="Proteomes" id="UP000010471">
    <property type="component" value="Chromosome"/>
</dbReference>
<name>K9WA40_9CYAN</name>
<evidence type="ECO:0000256" key="1">
    <source>
        <dbReference type="SAM" id="Phobius"/>
    </source>
</evidence>
<reference evidence="2 3" key="1">
    <citation type="submission" date="2012-06" db="EMBL/GenBank/DDBJ databases">
        <title>Finished chromosome of genome of Microcoleus sp. PCC 7113.</title>
        <authorList>
            <consortium name="US DOE Joint Genome Institute"/>
            <person name="Gugger M."/>
            <person name="Coursin T."/>
            <person name="Rippka R."/>
            <person name="Tandeau De Marsac N."/>
            <person name="Huntemann M."/>
            <person name="Wei C.-L."/>
            <person name="Han J."/>
            <person name="Detter J.C."/>
            <person name="Han C."/>
            <person name="Tapia R."/>
            <person name="Chen A."/>
            <person name="Kyrpides N."/>
            <person name="Mavromatis K."/>
            <person name="Markowitz V."/>
            <person name="Szeto E."/>
            <person name="Ivanova N."/>
            <person name="Pagani I."/>
            <person name="Pati A."/>
            <person name="Goodwin L."/>
            <person name="Nordberg H.P."/>
            <person name="Cantor M.N."/>
            <person name="Hua S.X."/>
            <person name="Woyke T."/>
            <person name="Kerfeld C.A."/>
        </authorList>
    </citation>
    <scope>NUCLEOTIDE SEQUENCE [LARGE SCALE GENOMIC DNA]</scope>
    <source>
        <strain evidence="2 3">PCC 7113</strain>
    </source>
</reference>
<keyword evidence="1" id="KW-0812">Transmembrane</keyword>
<evidence type="ECO:0000313" key="2">
    <source>
        <dbReference type="EMBL" id="AFZ16681.1"/>
    </source>
</evidence>
<dbReference type="KEGG" id="mic:Mic7113_0770"/>
<dbReference type="EMBL" id="CP003630">
    <property type="protein sequence ID" value="AFZ16681.1"/>
    <property type="molecule type" value="Genomic_DNA"/>
</dbReference>
<keyword evidence="1" id="KW-0472">Membrane</keyword>